<evidence type="ECO:0000313" key="2">
    <source>
        <dbReference type="Proteomes" id="UP001175097"/>
    </source>
</evidence>
<reference evidence="1" key="1">
    <citation type="submission" date="2023-03" db="EMBL/GenBank/DDBJ databases">
        <title>MT1 and MT2 Draft Genomes of Novel Species.</title>
        <authorList>
            <person name="Venkateswaran K."/>
        </authorList>
    </citation>
    <scope>NUCLEOTIDE SEQUENCE</scope>
    <source>
        <strain evidence="1">F6_3S_P_2</strain>
    </source>
</reference>
<keyword evidence="2" id="KW-1185">Reference proteome</keyword>
<dbReference type="EMBL" id="JAROCC010000002">
    <property type="protein sequence ID" value="MDN4606569.1"/>
    <property type="molecule type" value="Genomic_DNA"/>
</dbReference>
<name>A0ABT8JQW0_9BACL</name>
<organism evidence="1 2">
    <name type="scientific">Sporosarcina highlanderae</name>
    <dbReference type="NCBI Taxonomy" id="3035916"/>
    <lineage>
        <taxon>Bacteria</taxon>
        <taxon>Bacillati</taxon>
        <taxon>Bacillota</taxon>
        <taxon>Bacilli</taxon>
        <taxon>Bacillales</taxon>
        <taxon>Caryophanaceae</taxon>
        <taxon>Sporosarcina</taxon>
    </lineage>
</organism>
<protein>
    <submittedName>
        <fullName evidence="1">Uncharacterized protein</fullName>
    </submittedName>
</protein>
<comment type="caution">
    <text evidence="1">The sequence shown here is derived from an EMBL/GenBank/DDBJ whole genome shotgun (WGS) entry which is preliminary data.</text>
</comment>
<dbReference type="RefSeq" id="WP_301242096.1">
    <property type="nucleotide sequence ID" value="NZ_JAROCC010000002.1"/>
</dbReference>
<proteinExistence type="predicted"/>
<evidence type="ECO:0000313" key="1">
    <source>
        <dbReference type="EMBL" id="MDN4606569.1"/>
    </source>
</evidence>
<accession>A0ABT8JQW0</accession>
<gene>
    <name evidence="1" type="ORF">P5G49_03655</name>
</gene>
<dbReference type="Proteomes" id="UP001175097">
    <property type="component" value="Unassembled WGS sequence"/>
</dbReference>
<sequence>MEQRFIDPLEMERRRDPDYIASLDMIDEGAPVHYPNYEWVTRKKESSSFDEKELPQTYQ</sequence>